<evidence type="ECO:0000256" key="1">
    <source>
        <dbReference type="SAM" id="Phobius"/>
    </source>
</evidence>
<accession>A0A8H4QY70</accession>
<dbReference type="Proteomes" id="UP000566819">
    <property type="component" value="Unassembled WGS sequence"/>
</dbReference>
<protein>
    <submittedName>
        <fullName evidence="2">Uncharacterized protein</fullName>
    </submittedName>
</protein>
<name>A0A8H4QY70_9HELO</name>
<dbReference type="AlphaFoldDB" id="A0A8H4QY70"/>
<keyword evidence="1" id="KW-0812">Transmembrane</keyword>
<dbReference type="EMBL" id="JAAMPI010002087">
    <property type="protein sequence ID" value="KAF4618978.1"/>
    <property type="molecule type" value="Genomic_DNA"/>
</dbReference>
<comment type="caution">
    <text evidence="2">The sequence shown here is derived from an EMBL/GenBank/DDBJ whole genome shotgun (WGS) entry which is preliminary data.</text>
</comment>
<keyword evidence="1" id="KW-1133">Transmembrane helix</keyword>
<evidence type="ECO:0000313" key="2">
    <source>
        <dbReference type="EMBL" id="KAF4618978.1"/>
    </source>
</evidence>
<organism evidence="2 3">
    <name type="scientific">Cudoniella acicularis</name>
    <dbReference type="NCBI Taxonomy" id="354080"/>
    <lineage>
        <taxon>Eukaryota</taxon>
        <taxon>Fungi</taxon>
        <taxon>Dikarya</taxon>
        <taxon>Ascomycota</taxon>
        <taxon>Pezizomycotina</taxon>
        <taxon>Leotiomycetes</taxon>
        <taxon>Helotiales</taxon>
        <taxon>Tricladiaceae</taxon>
        <taxon>Cudoniella</taxon>
    </lineage>
</organism>
<reference evidence="2 3" key="1">
    <citation type="submission" date="2020-03" db="EMBL/GenBank/DDBJ databases">
        <title>Draft Genome Sequence of Cudoniella acicularis.</title>
        <authorList>
            <person name="Buettner E."/>
            <person name="Kellner H."/>
        </authorList>
    </citation>
    <scope>NUCLEOTIDE SEQUENCE [LARGE SCALE GENOMIC DNA]</scope>
    <source>
        <strain evidence="2 3">DSM 108380</strain>
    </source>
</reference>
<gene>
    <name evidence="2" type="ORF">G7Y89_g14869</name>
</gene>
<keyword evidence="3" id="KW-1185">Reference proteome</keyword>
<feature type="transmembrane region" description="Helical" evidence="1">
    <location>
        <begin position="283"/>
        <end position="305"/>
    </location>
</feature>
<sequence length="393" mass="44865">MLHFGDDHVFWECEIRSMPEQYRRGLELCSSGLKTGLKTKYLSNGEENGIKTEDFGYSRDYKARAPLRNFVSYCQWLTTVEEYSNNHLRDIPGHRIEMAKIHMDVKGSRRQDLSSDEFEYEYFDRTDYTISIYERREDSKGRVRAKEEGAHEEAKVKAYIENPLAFRGYVPRQWQSTRRKPEDWPTGQGSAAALLLLHAAARCTLHAALHTAQGRKVIGSHFLGRDGRASSDPPLCWLAKGQAYGVRNEVHEQHLLGRLPLPGWPSQALENPSPPSAIIPNTALAIAFGVATTLTGFVGLILKCLELRRRNQRTETPSRDLELEDRQYHRHDHYHLIPQSTSFHNNNNINTTGESLSRGIESERGLEFGDIASIAQPRLWSAWAELIPRLEDV</sequence>
<keyword evidence="1" id="KW-0472">Membrane</keyword>
<proteinExistence type="predicted"/>
<evidence type="ECO:0000313" key="3">
    <source>
        <dbReference type="Proteomes" id="UP000566819"/>
    </source>
</evidence>